<sequence length="99" mass="10639">MRAIVDRLDARNGTSAHETAMRLLKVTEEAGEAAQAYLGMQGQNPRKGCTHTRGDVATELCDVILTAMVALHAFHDDPATLLASLARHRNQRLAASTSA</sequence>
<proteinExistence type="predicted"/>
<gene>
    <name evidence="1" type="ORF">AB0L03_34645</name>
</gene>
<comment type="caution">
    <text evidence="1">The sequence shown here is derived from an EMBL/GenBank/DDBJ whole genome shotgun (WGS) entry which is preliminary data.</text>
</comment>
<evidence type="ECO:0000313" key="2">
    <source>
        <dbReference type="Proteomes" id="UP001552479"/>
    </source>
</evidence>
<accession>A0ABV3J5M7</accession>
<dbReference type="Proteomes" id="UP001552479">
    <property type="component" value="Unassembled WGS sequence"/>
</dbReference>
<dbReference type="Gene3D" id="1.10.287.1080">
    <property type="entry name" value="MazG-like"/>
    <property type="match status" value="1"/>
</dbReference>
<evidence type="ECO:0000313" key="1">
    <source>
        <dbReference type="EMBL" id="MEV4927887.1"/>
    </source>
</evidence>
<dbReference type="InterPro" id="IPR044548">
    <property type="entry name" value="AF0060_NTP-PPase_MazG-like"/>
</dbReference>
<dbReference type="InterPro" id="IPR021130">
    <property type="entry name" value="PRib-ATP_PPHydrolase-like"/>
</dbReference>
<dbReference type="CDD" id="cd11533">
    <property type="entry name" value="NTP-PPase_Af0060_like"/>
    <property type="match status" value="1"/>
</dbReference>
<organism evidence="1 2">
    <name type="scientific">Streptomyces roseoverticillatus</name>
    <dbReference type="NCBI Taxonomy" id="66429"/>
    <lineage>
        <taxon>Bacteria</taxon>
        <taxon>Bacillati</taxon>
        <taxon>Actinomycetota</taxon>
        <taxon>Actinomycetes</taxon>
        <taxon>Kitasatosporales</taxon>
        <taxon>Streptomycetaceae</taxon>
        <taxon>Streptomyces</taxon>
    </lineage>
</organism>
<protein>
    <submittedName>
        <fullName evidence="1">MazG-like family protein</fullName>
    </submittedName>
</protein>
<reference evidence="1 2" key="1">
    <citation type="submission" date="2024-06" db="EMBL/GenBank/DDBJ databases">
        <title>The Natural Products Discovery Center: Release of the First 8490 Sequenced Strains for Exploring Actinobacteria Biosynthetic Diversity.</title>
        <authorList>
            <person name="Kalkreuter E."/>
            <person name="Kautsar S.A."/>
            <person name="Yang D."/>
            <person name="Bader C.D."/>
            <person name="Teijaro C.N."/>
            <person name="Fluegel L."/>
            <person name="Davis C.M."/>
            <person name="Simpson J.R."/>
            <person name="Lauterbach L."/>
            <person name="Steele A.D."/>
            <person name="Gui C."/>
            <person name="Meng S."/>
            <person name="Li G."/>
            <person name="Viehrig K."/>
            <person name="Ye F."/>
            <person name="Su P."/>
            <person name="Kiefer A.F."/>
            <person name="Nichols A."/>
            <person name="Cepeda A.J."/>
            <person name="Yan W."/>
            <person name="Fan B."/>
            <person name="Jiang Y."/>
            <person name="Adhikari A."/>
            <person name="Zheng C.-J."/>
            <person name="Schuster L."/>
            <person name="Cowan T.M."/>
            <person name="Smanski M.J."/>
            <person name="Chevrette M.G."/>
            <person name="De Carvalho L.P.S."/>
            <person name="Shen B."/>
        </authorList>
    </citation>
    <scope>NUCLEOTIDE SEQUENCE [LARGE SCALE GENOMIC DNA]</scope>
    <source>
        <strain evidence="1 2">NPDC053791</strain>
    </source>
</reference>
<dbReference type="Pfam" id="PF01503">
    <property type="entry name" value="PRA-PH"/>
    <property type="match status" value="1"/>
</dbReference>
<name>A0ABV3J5M7_9ACTN</name>
<dbReference type="EMBL" id="JBFASG010000062">
    <property type="protein sequence ID" value="MEV4927887.1"/>
    <property type="molecule type" value="Genomic_DNA"/>
</dbReference>
<dbReference type="SUPFAM" id="SSF101386">
    <property type="entry name" value="all-alpha NTP pyrophosphatases"/>
    <property type="match status" value="1"/>
</dbReference>
<keyword evidence="2" id="KW-1185">Reference proteome</keyword>